<name>A0A8T1MWT9_CLOSI</name>
<feature type="domain" description="Sushi" evidence="6">
    <location>
        <begin position="91"/>
        <end position="148"/>
    </location>
</feature>
<keyword evidence="2" id="KW-0677">Repeat</keyword>
<feature type="domain" description="Sushi" evidence="6">
    <location>
        <begin position="602"/>
        <end position="664"/>
    </location>
</feature>
<dbReference type="PANTHER" id="PTHR19325">
    <property type="entry name" value="COMPLEMENT COMPONENT-RELATED SUSHI DOMAIN-CONTAINING"/>
    <property type="match status" value="1"/>
</dbReference>
<dbReference type="InterPro" id="IPR035976">
    <property type="entry name" value="Sushi/SCR/CCP_sf"/>
</dbReference>
<dbReference type="PANTHER" id="PTHR19325:SF575">
    <property type="entry name" value="LOCOMOTION-RELATED PROTEIN HIKARU GENKI"/>
    <property type="match status" value="1"/>
</dbReference>
<dbReference type="PROSITE" id="PS50923">
    <property type="entry name" value="SUSHI"/>
    <property type="match status" value="4"/>
</dbReference>
<dbReference type="CDD" id="cd00033">
    <property type="entry name" value="CCP"/>
    <property type="match status" value="4"/>
</dbReference>
<dbReference type="Gene3D" id="2.10.70.10">
    <property type="entry name" value="Complement Module, domain 1"/>
    <property type="match status" value="7"/>
</dbReference>
<keyword evidence="4" id="KW-0325">Glycoprotein</keyword>
<evidence type="ECO:0000256" key="1">
    <source>
        <dbReference type="ARBA" id="ARBA00022659"/>
    </source>
</evidence>
<reference evidence="7 8" key="1">
    <citation type="journal article" date="2018" name="Biotechnol. Adv.">
        <title>Improved genomic resources and new bioinformatic workflow for the carcinogenic parasite Clonorchis sinensis: Biotechnological implications.</title>
        <authorList>
            <person name="Wang D."/>
            <person name="Korhonen P.K."/>
            <person name="Gasser R.B."/>
            <person name="Young N.D."/>
        </authorList>
    </citation>
    <scope>NUCLEOTIDE SEQUENCE [LARGE SCALE GENOMIC DNA]</scope>
    <source>
        <strain evidence="7">Cs-k2</strain>
    </source>
</reference>
<sequence length="679" mass="74966">MQPKMHDNIVASRQEIYFSIILWISALVYPDSAQYTPGNVCESSAPTHPDFMKCPTKSCRQHIDCWVSFGPPQFCVCDRHLCGAVCLPENSRCKPPMAPANGTVRFNGTEIGDSAEYTCDVGFVVRGPRNRHCLATLSWSGEDPSCSNQTNTCFSPPYMPNTRTRSRSRPEQIPMFSLDIDRDDYKSGEVIEIVCQPGYKDPERDYVEAACVGSEWRVTKLNCERVNCGPIRDPPHGHVVYKSDKRYQAEALAVCAEGFIADCGPSSGTQDSTIGCLRVCQADGTWSGHDTICRPITCPRLDAPENGGISTYSTQVNSIVKVHCNHGYELIGPEQKQCLPTGKWDGGKTICKERDCGPVPTVVNGRVTAEKTTFGSRAEFTCDPDTTASSDTNSLYCGLIDNKTSWLPQPIPTCNRHCYLFTVDHGDVVLMHKPNTPSQRFIPITSENYPQLESIGNALTSSDGIILPGSRVRHGAQLNVTCHRGYQLVKTDQPVTTCMDGVWSVRSKCVPASCRTRPPPAPGARVRFYSLKHEAKGRYECFVGHTLRVDETKQIVQPLNAVGSNDDPLGVIRCLYGEWVGIPVFCEPVTCSKLILHKLVQVELKHPTSRSILMGGAATLEETPRQGTVAHFRCSPGFHVVGNTFSVCHNGTWTPPPNTAHCEKSTHDQIPTEWFFRIT</sequence>
<dbReference type="Pfam" id="PF00084">
    <property type="entry name" value="Sushi"/>
    <property type="match status" value="6"/>
</dbReference>
<dbReference type="InterPro" id="IPR000436">
    <property type="entry name" value="Sushi_SCR_CCP_dom"/>
</dbReference>
<evidence type="ECO:0000256" key="2">
    <source>
        <dbReference type="ARBA" id="ARBA00022737"/>
    </source>
</evidence>
<proteinExistence type="predicted"/>
<dbReference type="SMART" id="SM00032">
    <property type="entry name" value="CCP"/>
    <property type="match status" value="8"/>
</dbReference>
<comment type="caution">
    <text evidence="7">The sequence shown here is derived from an EMBL/GenBank/DDBJ whole genome shotgun (WGS) entry which is preliminary data.</text>
</comment>
<evidence type="ECO:0000256" key="3">
    <source>
        <dbReference type="ARBA" id="ARBA00023157"/>
    </source>
</evidence>
<evidence type="ECO:0000256" key="5">
    <source>
        <dbReference type="PROSITE-ProRule" id="PRU00302"/>
    </source>
</evidence>
<keyword evidence="8" id="KW-1185">Reference proteome</keyword>
<reference evidence="7 8" key="2">
    <citation type="journal article" date="2021" name="Genomics">
        <title>High-quality reference genome for Clonorchis sinensis.</title>
        <authorList>
            <person name="Young N.D."/>
            <person name="Stroehlein A.J."/>
            <person name="Kinkar L."/>
            <person name="Wang T."/>
            <person name="Sohn W.M."/>
            <person name="Chang B.C.H."/>
            <person name="Kaur P."/>
            <person name="Weisz D."/>
            <person name="Dudchenko O."/>
            <person name="Aiden E.L."/>
            <person name="Korhonen P.K."/>
            <person name="Gasser R.B."/>
        </authorList>
    </citation>
    <scope>NUCLEOTIDE SEQUENCE [LARGE SCALE GENOMIC DNA]</scope>
    <source>
        <strain evidence="7">Cs-k2</strain>
    </source>
</reference>
<evidence type="ECO:0000313" key="8">
    <source>
        <dbReference type="Proteomes" id="UP000286415"/>
    </source>
</evidence>
<dbReference type="AlphaFoldDB" id="A0A8T1MWT9"/>
<protein>
    <submittedName>
        <fullName evidence="7">Protein lev-9</fullName>
    </submittedName>
</protein>
<feature type="disulfide bond" evidence="5">
    <location>
        <begin position="324"/>
        <end position="351"/>
    </location>
</feature>
<organism evidence="7 8">
    <name type="scientific">Clonorchis sinensis</name>
    <name type="common">Chinese liver fluke</name>
    <dbReference type="NCBI Taxonomy" id="79923"/>
    <lineage>
        <taxon>Eukaryota</taxon>
        <taxon>Metazoa</taxon>
        <taxon>Spiralia</taxon>
        <taxon>Lophotrochozoa</taxon>
        <taxon>Platyhelminthes</taxon>
        <taxon>Trematoda</taxon>
        <taxon>Digenea</taxon>
        <taxon>Opisthorchiida</taxon>
        <taxon>Opisthorchiata</taxon>
        <taxon>Opisthorchiidae</taxon>
        <taxon>Clonorchis</taxon>
    </lineage>
</organism>
<comment type="caution">
    <text evidence="5">Lacks conserved residue(s) required for the propagation of feature annotation.</text>
</comment>
<accession>A0A8T1MWT9</accession>
<feature type="disulfide bond" evidence="5">
    <location>
        <begin position="119"/>
        <end position="146"/>
    </location>
</feature>
<keyword evidence="1 5" id="KW-0768">Sushi</keyword>
<dbReference type="Proteomes" id="UP000286415">
    <property type="component" value="Unassembled WGS sequence"/>
</dbReference>
<gene>
    <name evidence="7" type="ORF">CSKR_112254</name>
</gene>
<feature type="domain" description="Sushi" evidence="6">
    <location>
        <begin position="354"/>
        <end position="416"/>
    </location>
</feature>
<dbReference type="InterPro" id="IPR050350">
    <property type="entry name" value="Compl-Cell_Adhes-Reg"/>
</dbReference>
<evidence type="ECO:0000256" key="4">
    <source>
        <dbReference type="ARBA" id="ARBA00023180"/>
    </source>
</evidence>
<feature type="domain" description="Sushi" evidence="6">
    <location>
        <begin position="296"/>
        <end position="353"/>
    </location>
</feature>
<keyword evidence="3 5" id="KW-1015">Disulfide bond</keyword>
<dbReference type="OrthoDB" id="9991441at2759"/>
<dbReference type="SUPFAM" id="SSF57535">
    <property type="entry name" value="Complement control module/SCR domain"/>
    <property type="match status" value="7"/>
</dbReference>
<evidence type="ECO:0000259" key="6">
    <source>
        <dbReference type="PROSITE" id="PS50923"/>
    </source>
</evidence>
<dbReference type="EMBL" id="NIRI02000013">
    <property type="protein sequence ID" value="KAG5453510.1"/>
    <property type="molecule type" value="Genomic_DNA"/>
</dbReference>
<evidence type="ECO:0000313" key="7">
    <source>
        <dbReference type="EMBL" id="KAG5453510.1"/>
    </source>
</evidence>